<dbReference type="Pfam" id="PF05133">
    <property type="entry name" value="SPP1_portal"/>
    <property type="match status" value="1"/>
</dbReference>
<protein>
    <submittedName>
        <fullName evidence="1">Putative minor capsid protein-phage-associated</fullName>
    </submittedName>
</protein>
<sequence>MGVIQKIKNLVTRSKYVMTTQSLTNITDHPKIAISKLEYDRITTNLKYYKSDWDSVLYLNTDGETKKRDLNHLPIARTAAKKIASLVFNEQAEIKVDDDAANEFISETLKNDRFNKNFERYLESCLALGGLAMRPYVDGDKVRVAFVQAPVFLPLQSNTQDVSSAAVVIKSVKTINGKEVYYTLIEFHEWQSSDDYVISNELYRSDDKAKVGSRVPLSEVYKDLKDEAKVTDVTRPIFTYLKTPGMNNKDINSPLGLSIFDNAKTTIDFINTTYDEFMWEVKMGQRRVAVPESLTALTVRTTDGDVVPRPRFESDQNVYIRMGGRDLDSSAIQDLTTPIRADDYIKAINEGLSLFEMQIGVSAGLFSFDGKSMKTATEIVSENSDTYQMRNSIVALVEQSLKELVISIFEIAKAYDLYQSEVPSMDNISISLDDGVFTDRDAELDYWIKVVNAGFGTREMAIQKVLNVTEEKAQEIAAEINTGIVDEINQQRTDTHLYGE</sequence>
<organism evidence="1 2">
    <name type="scientific">Streptococcus pyogenes serotype M3 (strain ATCC BAA-595 / MGAS315)</name>
    <dbReference type="NCBI Taxonomy" id="198466"/>
    <lineage>
        <taxon>Bacteria</taxon>
        <taxon>Bacillati</taxon>
        <taxon>Bacillota</taxon>
        <taxon>Bacilli</taxon>
        <taxon>Lactobacillales</taxon>
        <taxon>Streptococcaceae</taxon>
        <taxon>Streptococcus</taxon>
    </lineage>
</organism>
<evidence type="ECO:0000313" key="1">
    <source>
        <dbReference type="EMBL" id="AAM79837.1"/>
    </source>
</evidence>
<reference evidence="1 2" key="1">
    <citation type="journal article" date="2002" name="Proc. Natl. Acad. Sci. U.S.A.">
        <title>Genome sequence of a serotype M3 strain of group A Streptococcus: phage-encoded toxins, the high-virulence phenotype, and clone emergence.</title>
        <authorList>
            <person name="Beres S.B."/>
            <person name="Sylva G.L."/>
            <person name="Barbian K.D."/>
            <person name="Lei B."/>
            <person name="Hoff J.S."/>
            <person name="Mammarella N.D."/>
            <person name="Liu M.Y."/>
            <person name="Smoot J.C."/>
            <person name="Porcella S.F."/>
            <person name="Parkins L.D."/>
            <person name="Campbell D.S."/>
            <person name="Smith T.M."/>
            <person name="McCormick J.K."/>
            <person name="Leung D.Y."/>
            <person name="Schlievert P.M."/>
            <person name="Musser J.M."/>
        </authorList>
    </citation>
    <scope>NUCLEOTIDE SEQUENCE [LARGE SCALE GENOMIC DNA]</scope>
    <source>
        <strain evidence="2">ATCC BAA-595 / MGAS315</strain>
    </source>
</reference>
<dbReference type="NCBIfam" id="TIGR01542">
    <property type="entry name" value="A118_put_portal"/>
    <property type="match status" value="1"/>
</dbReference>
<dbReference type="EMBL" id="AE014074">
    <property type="protein sequence ID" value="AAM79837.1"/>
    <property type="molecule type" value="Genomic_DNA"/>
</dbReference>
<dbReference type="InterPro" id="IPR021145">
    <property type="entry name" value="Portal_protein_SPP1_Gp6-like"/>
</dbReference>
<dbReference type="KEGG" id="spg:SpyM3_1230"/>
<proteinExistence type="predicted"/>
<dbReference type="RefSeq" id="WP_002986832.1">
    <property type="nucleotide sequence ID" value="NC_004070.1"/>
</dbReference>
<name>A0A0H2UWF0_STRP3</name>
<dbReference type="InterPro" id="IPR006432">
    <property type="entry name" value="Phage_portal_A118-type"/>
</dbReference>
<dbReference type="PIRSF" id="PIRSF011911">
    <property type="entry name" value="A118_put_portal"/>
    <property type="match status" value="1"/>
</dbReference>
<evidence type="ECO:0000313" key="2">
    <source>
        <dbReference type="Proteomes" id="UP000000564"/>
    </source>
</evidence>
<dbReference type="AlphaFoldDB" id="A0A0H2UWF0"/>
<accession>A0A0H2UWF0</accession>
<gene>
    <name evidence="1" type="ordered locus">SpyM3_1230</name>
</gene>
<dbReference type="Proteomes" id="UP000000564">
    <property type="component" value="Chromosome"/>
</dbReference>
<dbReference type="HOGENOM" id="CLU_042280_0_0_9"/>